<proteinExistence type="predicted"/>
<dbReference type="Proteomes" id="UP001375743">
    <property type="component" value="Unassembled WGS sequence"/>
</dbReference>
<dbReference type="Pfam" id="PF00884">
    <property type="entry name" value="Sulfatase"/>
    <property type="match status" value="1"/>
</dbReference>
<evidence type="ECO:0000259" key="3">
    <source>
        <dbReference type="Pfam" id="PF00884"/>
    </source>
</evidence>
<dbReference type="Gene3D" id="3.40.720.10">
    <property type="entry name" value="Alkaline Phosphatase, subunit A"/>
    <property type="match status" value="1"/>
</dbReference>
<keyword evidence="1" id="KW-0479">Metal-binding</keyword>
<dbReference type="PANTHER" id="PTHR45953">
    <property type="entry name" value="IDURONATE 2-SULFATASE"/>
    <property type="match status" value="1"/>
</dbReference>
<feature type="domain" description="Sulfatase N-terminal" evidence="3">
    <location>
        <begin position="2"/>
        <end position="366"/>
    </location>
</feature>
<evidence type="ECO:0000313" key="5">
    <source>
        <dbReference type="Proteomes" id="UP001375743"/>
    </source>
</evidence>
<evidence type="ECO:0000256" key="1">
    <source>
        <dbReference type="ARBA" id="ARBA00022723"/>
    </source>
</evidence>
<evidence type="ECO:0000313" key="4">
    <source>
        <dbReference type="EMBL" id="MEK0085671.1"/>
    </source>
</evidence>
<accession>A0ABU8XWT7</accession>
<sequence>MNVLFITADQWRGECLSCLGHPVVRTPNLDRLAADGVLFTRHFAQATPCGPSRASLHTGLYALNHRSITNGTPLDARHKTLASLVRQAGFDPVLFGYTDTSADPRTLPPDSPWLRTYEGVAPGFRVELRLPEAEEAYFEHLEARGYGRLAYDEIYGGGFLQPAPFRAEDSITAFLAGRFLAWLDRQRAGEAWFAHLSFLKPHPPFVAPEPWFSAVRPEDVPPPVRAATVEAEAALHPWLAAHLAQPVKGTAVPGGGAVDRRAILSDAALARLRAVYYGLIAEVDHHLGRILEALARRGELERTLVIVTSDHGEMLGDHWMLGKSGFFPQAFHVPLIVRHPEGARGARVDAFTEQVDLMPTVLEALGLAVPLQCDGRPLSGFLTCSKPDRWRRAAHWEHDFRDIVDRTYETALGLPSDDCALAVRWDGRHAYVHFTSLPALCFDTAADPGWSSSIAGLPERAAEVLEQAQAMLSWRMRAAERRLTGCALTERGVVGRYDPL</sequence>
<keyword evidence="5" id="KW-1185">Reference proteome</keyword>
<dbReference type="CDD" id="cd16028">
    <property type="entry name" value="PMH"/>
    <property type="match status" value="1"/>
</dbReference>
<evidence type="ECO:0000256" key="2">
    <source>
        <dbReference type="ARBA" id="ARBA00022801"/>
    </source>
</evidence>
<gene>
    <name evidence="4" type="ORF">U1T56_21170</name>
</gene>
<dbReference type="EMBL" id="JBBLZC010000032">
    <property type="protein sequence ID" value="MEK0085671.1"/>
    <property type="molecule type" value="Genomic_DNA"/>
</dbReference>
<reference evidence="4 5" key="1">
    <citation type="submission" date="2024-01" db="EMBL/GenBank/DDBJ databases">
        <title>Multi-omics insights into the function and evolution of sodium benzoate biodegradation pathways in Benzoatithermus flavus gen. nov., sp. nov. from hot spring.</title>
        <authorList>
            <person name="Hu C.-J."/>
            <person name="Li W.-J."/>
        </authorList>
    </citation>
    <scope>NUCLEOTIDE SEQUENCE [LARGE SCALE GENOMIC DNA]</scope>
    <source>
        <strain evidence="4 5">SYSU G07066</strain>
    </source>
</reference>
<name>A0ABU8XWT7_9PROT</name>
<dbReference type="InterPro" id="IPR017850">
    <property type="entry name" value="Alkaline_phosphatase_core_sf"/>
</dbReference>
<dbReference type="SUPFAM" id="SSF53649">
    <property type="entry name" value="Alkaline phosphatase-like"/>
    <property type="match status" value="1"/>
</dbReference>
<dbReference type="InterPro" id="IPR000917">
    <property type="entry name" value="Sulfatase_N"/>
</dbReference>
<dbReference type="RefSeq" id="WP_418161521.1">
    <property type="nucleotide sequence ID" value="NZ_JBBLZC010000032.1"/>
</dbReference>
<keyword evidence="2" id="KW-0378">Hydrolase</keyword>
<organism evidence="4 5">
    <name type="scientific">Benzoatithermus flavus</name>
    <dbReference type="NCBI Taxonomy" id="3108223"/>
    <lineage>
        <taxon>Bacteria</taxon>
        <taxon>Pseudomonadati</taxon>
        <taxon>Pseudomonadota</taxon>
        <taxon>Alphaproteobacteria</taxon>
        <taxon>Geminicoccales</taxon>
        <taxon>Geminicoccaceae</taxon>
        <taxon>Benzoatithermus</taxon>
    </lineage>
</organism>
<protein>
    <submittedName>
        <fullName evidence="4">Alkaline phosphatase family protein</fullName>
    </submittedName>
</protein>
<dbReference type="PANTHER" id="PTHR45953:SF1">
    <property type="entry name" value="IDURONATE 2-SULFATASE"/>
    <property type="match status" value="1"/>
</dbReference>
<comment type="caution">
    <text evidence="4">The sequence shown here is derived from an EMBL/GenBank/DDBJ whole genome shotgun (WGS) entry which is preliminary data.</text>
</comment>